<keyword evidence="2" id="KW-1185">Reference proteome</keyword>
<evidence type="ECO:0000313" key="1">
    <source>
        <dbReference type="EMBL" id="KAJ3527627.1"/>
    </source>
</evidence>
<evidence type="ECO:0000313" key="2">
    <source>
        <dbReference type="Proteomes" id="UP001148662"/>
    </source>
</evidence>
<protein>
    <submittedName>
        <fullName evidence="1">Uncharacterized protein</fullName>
    </submittedName>
</protein>
<reference evidence="1" key="1">
    <citation type="submission" date="2022-07" db="EMBL/GenBank/DDBJ databases">
        <title>Genome Sequence of Phlebia brevispora.</title>
        <authorList>
            <person name="Buettner E."/>
        </authorList>
    </citation>
    <scope>NUCLEOTIDE SEQUENCE</scope>
    <source>
        <strain evidence="1">MPL23</strain>
    </source>
</reference>
<comment type="caution">
    <text evidence="1">The sequence shown here is derived from an EMBL/GenBank/DDBJ whole genome shotgun (WGS) entry which is preliminary data.</text>
</comment>
<gene>
    <name evidence="1" type="ORF">NM688_g8104</name>
</gene>
<proteinExistence type="predicted"/>
<name>A0ACC1RXG6_9APHY</name>
<organism evidence="1 2">
    <name type="scientific">Phlebia brevispora</name>
    <dbReference type="NCBI Taxonomy" id="194682"/>
    <lineage>
        <taxon>Eukaryota</taxon>
        <taxon>Fungi</taxon>
        <taxon>Dikarya</taxon>
        <taxon>Basidiomycota</taxon>
        <taxon>Agaricomycotina</taxon>
        <taxon>Agaricomycetes</taxon>
        <taxon>Polyporales</taxon>
        <taxon>Meruliaceae</taxon>
        <taxon>Phlebia</taxon>
    </lineage>
</organism>
<sequence length="539" mass="58461">MGGPADYKLYTEPQEHAAGRKCMWPRAKLLGGCSNVNAMIVHYGAPSDYDEWAKLQRDQPGASAWAYRALHPYFQKFEKYVPSKNYPNVDIKQHGIDGSYTVGHDGHYSPLSTMFVRACDEVGIHQRDDLITPSGTLGAMETMTYIQSSGKRITTEVAYLTPDVLARPNLKIITQASAMRIIFHKSAAGPRAVGVEYKLPDGLSLTARTSKEVIVSAGAVHTPQILMLSGIGPAEHLSSLGIPVVADLPGVGSHVKDHIVVDLAYMDKTKQSLSFLDPVTLTQRAQALGAVAQYLLTGKGPLTSNIAEAIAFARTDDPRLFPPTAFPAVTLPEDTTTGKDAPDIEFFFSPMAYTEHVTKPGPNYGGYNFMLHTILLRPKSSGTIRLRSADPDDAPLIDPRYLADPNDIKTLIRGVRLADRIVHSEPLASVIDPEGDRHPELHHKLSSASDAEVEHIVRERVQTLYHPACSARMAPLEDGGVVDAYLRVHGVPNLRIVDASVFPELIAGHTAGPVIAVAEKAADLIKADVSSLAARQVKV</sequence>
<accession>A0ACC1RXG6</accession>
<dbReference type="Proteomes" id="UP001148662">
    <property type="component" value="Unassembled WGS sequence"/>
</dbReference>
<dbReference type="EMBL" id="JANHOG010002075">
    <property type="protein sequence ID" value="KAJ3527627.1"/>
    <property type="molecule type" value="Genomic_DNA"/>
</dbReference>